<feature type="compositionally biased region" description="Basic and acidic residues" evidence="1">
    <location>
        <begin position="57"/>
        <end position="76"/>
    </location>
</feature>
<feature type="compositionally biased region" description="Basic residues" evidence="1">
    <location>
        <begin position="1"/>
        <end position="14"/>
    </location>
</feature>
<dbReference type="VEuPathDB" id="VectorBase:ISCI006374"/>
<dbReference type="EMBL" id="ABJB010937590">
    <property type="status" value="NOT_ANNOTATED_CDS"/>
    <property type="molecule type" value="Genomic_DNA"/>
</dbReference>
<reference evidence="2" key="2">
    <citation type="submission" date="2020-05" db="UniProtKB">
        <authorList>
            <consortium name="EnsemblMetazoa"/>
        </authorList>
    </citation>
    <scope>IDENTIFICATION</scope>
    <source>
        <strain evidence="2">wikel</strain>
    </source>
</reference>
<dbReference type="InParanoid" id="A0A1S4KZ19"/>
<accession>A0A1S4KZ19</accession>
<reference evidence="3" key="1">
    <citation type="submission" date="2008-03" db="EMBL/GenBank/DDBJ databases">
        <title>Annotation of Ixodes scapularis.</title>
        <authorList>
            <consortium name="Ixodes scapularis Genome Project Consortium"/>
            <person name="Caler E."/>
            <person name="Hannick L.I."/>
            <person name="Bidwell S."/>
            <person name="Joardar V."/>
            <person name="Thiagarajan M."/>
            <person name="Amedeo P."/>
            <person name="Galinsky K.J."/>
            <person name="Schobel S."/>
            <person name="Inman J."/>
            <person name="Hostetler J."/>
            <person name="Miller J."/>
            <person name="Hammond M."/>
            <person name="Megy K."/>
            <person name="Lawson D."/>
            <person name="Kodira C."/>
            <person name="Sutton G."/>
            <person name="Meyer J."/>
            <person name="Hill C.A."/>
            <person name="Birren B."/>
            <person name="Nene V."/>
            <person name="Collins F."/>
            <person name="Alarcon-Chaidez F."/>
            <person name="Wikel S."/>
            <person name="Strausberg R."/>
        </authorList>
    </citation>
    <scope>NUCLEOTIDE SEQUENCE [LARGE SCALE GENOMIC DNA]</scope>
    <source>
        <strain evidence="3">Wikel</strain>
    </source>
</reference>
<sequence length="116" mass="13612">SRKQKERCRRRALRRKQELPVRSPSLSSSARQHDRGKGDSSNGRDVIGPRFAAADTRQAEERRVPLRTESERERYFCARRRRQLGQLPEPPRQRRVRRDAKRGSTAPSRVAPRRQS</sequence>
<dbReference type="VEuPathDB" id="VectorBase:ISCW006374"/>
<evidence type="ECO:0000313" key="2">
    <source>
        <dbReference type="EnsemblMetazoa" id="ISCW006374-PA"/>
    </source>
</evidence>
<keyword evidence="3" id="KW-1185">Reference proteome</keyword>
<feature type="region of interest" description="Disordered" evidence="1">
    <location>
        <begin position="1"/>
        <end position="116"/>
    </location>
</feature>
<protein>
    <submittedName>
        <fullName evidence="2">Uncharacterized protein</fullName>
    </submittedName>
</protein>
<dbReference type="Proteomes" id="UP000001555">
    <property type="component" value="Unassembled WGS sequence"/>
</dbReference>
<dbReference type="AlphaFoldDB" id="A0A1S4KZ19"/>
<evidence type="ECO:0000313" key="3">
    <source>
        <dbReference type="Proteomes" id="UP000001555"/>
    </source>
</evidence>
<evidence type="ECO:0000256" key="1">
    <source>
        <dbReference type="SAM" id="MobiDB-lite"/>
    </source>
</evidence>
<dbReference type="EnsemblMetazoa" id="ISCW006374-RA">
    <property type="protein sequence ID" value="ISCW006374-PA"/>
    <property type="gene ID" value="ISCW006374"/>
</dbReference>
<proteinExistence type="predicted"/>
<organism evidence="2 3">
    <name type="scientific">Ixodes scapularis</name>
    <name type="common">Black-legged tick</name>
    <name type="synonym">Deer tick</name>
    <dbReference type="NCBI Taxonomy" id="6945"/>
    <lineage>
        <taxon>Eukaryota</taxon>
        <taxon>Metazoa</taxon>
        <taxon>Ecdysozoa</taxon>
        <taxon>Arthropoda</taxon>
        <taxon>Chelicerata</taxon>
        <taxon>Arachnida</taxon>
        <taxon>Acari</taxon>
        <taxon>Parasitiformes</taxon>
        <taxon>Ixodida</taxon>
        <taxon>Ixodoidea</taxon>
        <taxon>Ixodidae</taxon>
        <taxon>Ixodinae</taxon>
        <taxon>Ixodes</taxon>
    </lineage>
</organism>
<name>A0A1S4KZ19_IXOSC</name>